<comment type="caution">
    <text evidence="3">The sequence shown here is derived from an EMBL/GenBank/DDBJ whole genome shotgun (WGS) entry which is preliminary data.</text>
</comment>
<accession>A0A7W9Q9W1</accession>
<evidence type="ECO:0000256" key="1">
    <source>
        <dbReference type="ARBA" id="ARBA00022801"/>
    </source>
</evidence>
<protein>
    <recommendedName>
        <fullName evidence="5">Class F sortase</fullName>
    </recommendedName>
</protein>
<dbReference type="SUPFAM" id="SSF63817">
    <property type="entry name" value="Sortase"/>
    <property type="match status" value="1"/>
</dbReference>
<feature type="region of interest" description="Disordered" evidence="2">
    <location>
        <begin position="71"/>
        <end position="155"/>
    </location>
</feature>
<dbReference type="RefSeq" id="WP_312866898.1">
    <property type="nucleotide sequence ID" value="NZ_JACHJL010000007.1"/>
</dbReference>
<dbReference type="Gene3D" id="2.40.260.10">
    <property type="entry name" value="Sortase"/>
    <property type="match status" value="1"/>
</dbReference>
<evidence type="ECO:0000256" key="2">
    <source>
        <dbReference type="SAM" id="MobiDB-lite"/>
    </source>
</evidence>
<keyword evidence="4" id="KW-1185">Reference proteome</keyword>
<dbReference type="InterPro" id="IPR042001">
    <property type="entry name" value="Sortase_F"/>
</dbReference>
<feature type="compositionally biased region" description="Low complexity" evidence="2">
    <location>
        <begin position="129"/>
        <end position="138"/>
    </location>
</feature>
<dbReference type="CDD" id="cd05829">
    <property type="entry name" value="Sortase_F"/>
    <property type="match status" value="1"/>
</dbReference>
<dbReference type="GO" id="GO:0016787">
    <property type="term" value="F:hydrolase activity"/>
    <property type="evidence" value="ECO:0007669"/>
    <property type="project" value="UniProtKB-KW"/>
</dbReference>
<organism evidence="3 4">
    <name type="scientific">Streptomyces zagrosensis</name>
    <dbReference type="NCBI Taxonomy" id="1042984"/>
    <lineage>
        <taxon>Bacteria</taxon>
        <taxon>Bacillati</taxon>
        <taxon>Actinomycetota</taxon>
        <taxon>Actinomycetes</taxon>
        <taxon>Kitasatosporales</taxon>
        <taxon>Streptomycetaceae</taxon>
        <taxon>Streptomyces</taxon>
    </lineage>
</organism>
<dbReference type="InterPro" id="IPR023365">
    <property type="entry name" value="Sortase_dom-sf"/>
</dbReference>
<evidence type="ECO:0000313" key="4">
    <source>
        <dbReference type="Proteomes" id="UP000588098"/>
    </source>
</evidence>
<reference evidence="3 4" key="1">
    <citation type="submission" date="2020-08" db="EMBL/GenBank/DDBJ databases">
        <title>Genomic Encyclopedia of Type Strains, Phase III (KMG-III): the genomes of soil and plant-associated and newly described type strains.</title>
        <authorList>
            <person name="Whitman W."/>
        </authorList>
    </citation>
    <scope>NUCLEOTIDE SEQUENCE [LARGE SCALE GENOMIC DNA]</scope>
    <source>
        <strain evidence="3 4">CECT 8305</strain>
    </source>
</reference>
<gene>
    <name evidence="3" type="ORF">FHS42_003395</name>
</gene>
<dbReference type="Pfam" id="PF04203">
    <property type="entry name" value="Sortase"/>
    <property type="match status" value="1"/>
</dbReference>
<sequence length="313" mass="32023">MSRARRRRLSVTAGTAVSLLAGGVFWAVAPASPGAFSYPPPAWAAGAAAGLIAGHDAGEGDDRWEDLARERVNGDTSEGNDKGSNGGQGDQGDRGSRSAAGGQGFGDMEGHDGEPSAGPDLRSRPPAAPRYGPAASGAHRGGPAQTAPPVVPRAPISRSRPSVLAIPDLSIAAPVIGLGLDRKGRLGTPSMDTPLVAGWHQRGPSPGERGTAVIVGHRDTPSGPAVFLELPALDKGDLISVTRQDGKTAVFVVDGVRTYEKSGFPDREVYGDTGRPELRLLTCGGDFHPKTGYGANVVVFAHLADVRDGAPAG</sequence>
<dbReference type="Proteomes" id="UP000588098">
    <property type="component" value="Unassembled WGS sequence"/>
</dbReference>
<evidence type="ECO:0008006" key="5">
    <source>
        <dbReference type="Google" id="ProtNLM"/>
    </source>
</evidence>
<dbReference type="AlphaFoldDB" id="A0A7W9Q9W1"/>
<keyword evidence="1" id="KW-0378">Hydrolase</keyword>
<dbReference type="PROSITE" id="PS51318">
    <property type="entry name" value="TAT"/>
    <property type="match status" value="1"/>
</dbReference>
<dbReference type="NCBIfam" id="NF033748">
    <property type="entry name" value="class_F_sortase"/>
    <property type="match status" value="1"/>
</dbReference>
<evidence type="ECO:0000313" key="3">
    <source>
        <dbReference type="EMBL" id="MBB5936320.1"/>
    </source>
</evidence>
<name>A0A7W9Q9W1_9ACTN</name>
<dbReference type="InterPro" id="IPR005754">
    <property type="entry name" value="Sortase"/>
</dbReference>
<dbReference type="InterPro" id="IPR006311">
    <property type="entry name" value="TAT_signal"/>
</dbReference>
<dbReference type="EMBL" id="JACHJL010000007">
    <property type="protein sequence ID" value="MBB5936320.1"/>
    <property type="molecule type" value="Genomic_DNA"/>
</dbReference>
<proteinExistence type="predicted"/>